<evidence type="ECO:0000313" key="2">
    <source>
        <dbReference type="Proteomes" id="UP000294847"/>
    </source>
</evidence>
<dbReference type="EMBL" id="CP034205">
    <property type="protein sequence ID" value="QBZ55537.1"/>
    <property type="molecule type" value="Genomic_DNA"/>
</dbReference>
<evidence type="ECO:0000313" key="1">
    <source>
        <dbReference type="EMBL" id="QBZ55537.1"/>
    </source>
</evidence>
<feature type="non-terminal residue" evidence="1">
    <location>
        <position position="1"/>
    </location>
</feature>
<gene>
    <name evidence="1" type="ORF">PoMZ_00436</name>
</gene>
<organism evidence="1 2">
    <name type="scientific">Pyricularia oryzae</name>
    <name type="common">Rice blast fungus</name>
    <name type="synonym">Magnaporthe oryzae</name>
    <dbReference type="NCBI Taxonomy" id="318829"/>
    <lineage>
        <taxon>Eukaryota</taxon>
        <taxon>Fungi</taxon>
        <taxon>Dikarya</taxon>
        <taxon>Ascomycota</taxon>
        <taxon>Pezizomycotina</taxon>
        <taxon>Sordariomycetes</taxon>
        <taxon>Sordariomycetidae</taxon>
        <taxon>Magnaporthales</taxon>
        <taxon>Pyriculariaceae</taxon>
        <taxon>Pyricularia</taxon>
    </lineage>
</organism>
<accession>A0A4P7MZS3</accession>
<sequence length="84" mass="9312">KPQPLPDSQLPTNPHVPPFCCHLGTGESTASGNLRSMTPAVLVLPLPRDNKPLARMWKDKQEQDLRCSRLWTAENVLTSPVVVE</sequence>
<proteinExistence type="predicted"/>
<dbReference type="Proteomes" id="UP000294847">
    <property type="component" value="Chromosome 2"/>
</dbReference>
<name>A0A4P7MZS3_PYROR</name>
<protein>
    <submittedName>
        <fullName evidence="1">Uncharacterized protein</fullName>
    </submittedName>
</protein>
<reference evidence="1 2" key="1">
    <citation type="journal article" date="2019" name="Mol. Biol. Evol.">
        <title>Blast fungal genomes show frequent chromosomal changes, gene gains and losses, and effector gene turnover.</title>
        <authorList>
            <person name="Gomez Luciano L.B."/>
            <person name="Jason Tsai I."/>
            <person name="Chuma I."/>
            <person name="Tosa Y."/>
            <person name="Chen Y.H."/>
            <person name="Li J.Y."/>
            <person name="Li M.Y."/>
            <person name="Jade Lu M.Y."/>
            <person name="Nakayashiki H."/>
            <person name="Li W.H."/>
        </authorList>
    </citation>
    <scope>NUCLEOTIDE SEQUENCE [LARGE SCALE GENOMIC DNA]</scope>
    <source>
        <strain evidence="1">MZ5-1-6</strain>
    </source>
</reference>
<dbReference type="AlphaFoldDB" id="A0A4P7MZS3"/>